<keyword evidence="2" id="KW-1185">Reference proteome</keyword>
<protein>
    <submittedName>
        <fullName evidence="1">Uncharacterized protein</fullName>
    </submittedName>
</protein>
<evidence type="ECO:0000313" key="1">
    <source>
        <dbReference type="EMBL" id="ULN52560.1"/>
    </source>
</evidence>
<sequence length="161" mass="18221">MTTTTATVETLTAEVRVLQVGNRQITLSVAKQLDAFDLCQDEALDFTPFGRIRTGRKGETFVPCTFSAPGAEWFPVSGKENVCKRFLERHTCLHRQKYVGTNIVCGRYERLELRPYDFEWIGRNYAGDLIVVCAHSTDAELDDDEFSGWKELPLIVLAGLR</sequence>
<evidence type="ECO:0000313" key="2">
    <source>
        <dbReference type="Proteomes" id="UP001055200"/>
    </source>
</evidence>
<proteinExistence type="predicted"/>
<name>A0ABY3U1U0_9MYCO</name>
<dbReference type="Proteomes" id="UP001055200">
    <property type="component" value="Chromosome"/>
</dbReference>
<organism evidence="1 2">
    <name type="scientific">Mycolicibacillus parakoreensis</name>
    <dbReference type="NCBI Taxonomy" id="1069221"/>
    <lineage>
        <taxon>Bacteria</taxon>
        <taxon>Bacillati</taxon>
        <taxon>Actinomycetota</taxon>
        <taxon>Actinomycetes</taxon>
        <taxon>Mycobacteriales</taxon>
        <taxon>Mycobacteriaceae</taxon>
        <taxon>Mycolicibacillus</taxon>
    </lineage>
</organism>
<gene>
    <name evidence="1" type="ORF">MIU77_17265</name>
</gene>
<reference evidence="1" key="1">
    <citation type="submission" date="2022-08" db="EMBL/GenBank/DDBJ databases">
        <title>Complete genome sequence of 14 non-tuberculosis mycobacteria type-strains.</title>
        <authorList>
            <person name="Igarashi Y."/>
            <person name="Osugi A."/>
            <person name="Mitarai S."/>
        </authorList>
    </citation>
    <scope>NUCLEOTIDE SEQUENCE</scope>
    <source>
        <strain evidence="1">DSM 45575</strain>
    </source>
</reference>
<accession>A0ABY3U1U0</accession>
<dbReference type="EMBL" id="CP092365">
    <property type="protein sequence ID" value="ULN52560.1"/>
    <property type="molecule type" value="Genomic_DNA"/>
</dbReference>
<dbReference type="RefSeq" id="WP_240170832.1">
    <property type="nucleotide sequence ID" value="NZ_CP092365.1"/>
</dbReference>